<dbReference type="EMBL" id="OZ021736">
    <property type="protein sequence ID" value="CAK9315441.1"/>
    <property type="molecule type" value="Genomic_DNA"/>
</dbReference>
<sequence length="147" mass="16852">MAESAACSSTSVRHASLTQPSILAKLLRSFACTPARAPPRFSRRLALLGLPHPDRLAGYKRVWVDFYNKRVSVEYRGFAIDNRGLISSQTCRRQHRVDFYNKRASFWNRPISPIDLFTYLEIGHQFFTNLGIGQYREAREAKTKLSS</sequence>
<accession>A0ABP0Y8I2</accession>
<organism evidence="1 2">
    <name type="scientific">Citrullus colocynthis</name>
    <name type="common">colocynth</name>
    <dbReference type="NCBI Taxonomy" id="252529"/>
    <lineage>
        <taxon>Eukaryota</taxon>
        <taxon>Viridiplantae</taxon>
        <taxon>Streptophyta</taxon>
        <taxon>Embryophyta</taxon>
        <taxon>Tracheophyta</taxon>
        <taxon>Spermatophyta</taxon>
        <taxon>Magnoliopsida</taxon>
        <taxon>eudicotyledons</taxon>
        <taxon>Gunneridae</taxon>
        <taxon>Pentapetalae</taxon>
        <taxon>rosids</taxon>
        <taxon>fabids</taxon>
        <taxon>Cucurbitales</taxon>
        <taxon>Cucurbitaceae</taxon>
        <taxon>Benincaseae</taxon>
        <taxon>Citrullus</taxon>
    </lineage>
</organism>
<evidence type="ECO:0000313" key="2">
    <source>
        <dbReference type="Proteomes" id="UP001642487"/>
    </source>
</evidence>
<name>A0ABP0Y8I2_9ROSI</name>
<protein>
    <submittedName>
        <fullName evidence="1">Uncharacterized protein</fullName>
    </submittedName>
</protein>
<evidence type="ECO:0000313" key="1">
    <source>
        <dbReference type="EMBL" id="CAK9315441.1"/>
    </source>
</evidence>
<dbReference type="Proteomes" id="UP001642487">
    <property type="component" value="Chromosome 2"/>
</dbReference>
<proteinExistence type="predicted"/>
<gene>
    <name evidence="1" type="ORF">CITCOLO1_LOCUS7237</name>
</gene>
<reference evidence="1 2" key="1">
    <citation type="submission" date="2024-03" db="EMBL/GenBank/DDBJ databases">
        <authorList>
            <person name="Gkanogiannis A."/>
            <person name="Becerra Lopez-Lavalle L."/>
        </authorList>
    </citation>
    <scope>NUCLEOTIDE SEQUENCE [LARGE SCALE GENOMIC DNA]</scope>
</reference>
<keyword evidence="2" id="KW-1185">Reference proteome</keyword>